<gene>
    <name evidence="11" type="ORF">SERLA73DRAFT_67893</name>
</gene>
<evidence type="ECO:0000256" key="6">
    <source>
        <dbReference type="ARBA" id="ARBA00023004"/>
    </source>
</evidence>
<accession>F8PEW9</accession>
<keyword evidence="12" id="KW-1185">Reference proteome</keyword>
<dbReference type="InterPro" id="IPR001128">
    <property type="entry name" value="Cyt_P450"/>
</dbReference>
<dbReference type="PRINTS" id="PR00385">
    <property type="entry name" value="P450"/>
</dbReference>
<evidence type="ECO:0000256" key="8">
    <source>
        <dbReference type="PIRSR" id="PIRSR602401-1"/>
    </source>
</evidence>
<keyword evidence="7 9" id="KW-0503">Monooxygenase</keyword>
<dbReference type="InParanoid" id="F8PEW9"/>
<dbReference type="GO" id="GO:0020037">
    <property type="term" value="F:heme binding"/>
    <property type="evidence" value="ECO:0007669"/>
    <property type="project" value="InterPro"/>
</dbReference>
<dbReference type="InterPro" id="IPR002401">
    <property type="entry name" value="Cyt_P450_E_grp-I"/>
</dbReference>
<dbReference type="OrthoDB" id="1470350at2759"/>
<keyword evidence="10" id="KW-1133">Transmembrane helix</keyword>
<comment type="similarity">
    <text evidence="2 9">Belongs to the cytochrome P450 family.</text>
</comment>
<keyword evidence="10" id="KW-0472">Membrane</keyword>
<feature type="transmembrane region" description="Helical" evidence="10">
    <location>
        <begin position="44"/>
        <end position="67"/>
    </location>
</feature>
<evidence type="ECO:0000256" key="2">
    <source>
        <dbReference type="ARBA" id="ARBA00010617"/>
    </source>
</evidence>
<keyword evidence="4 8" id="KW-0479">Metal-binding</keyword>
<dbReference type="HOGENOM" id="CLU_001570_27_0_1"/>
<dbReference type="PRINTS" id="PR00463">
    <property type="entry name" value="EP450I"/>
</dbReference>
<dbReference type="InterPro" id="IPR036396">
    <property type="entry name" value="Cyt_P450_sf"/>
</dbReference>
<dbReference type="AlphaFoldDB" id="F8PEW9"/>
<evidence type="ECO:0000313" key="12">
    <source>
        <dbReference type="Proteomes" id="UP000008063"/>
    </source>
</evidence>
<feature type="binding site" description="axial binding residue" evidence="8">
    <location>
        <position position="510"/>
    </location>
    <ligand>
        <name>heme</name>
        <dbReference type="ChEBI" id="CHEBI:30413"/>
    </ligand>
    <ligandPart>
        <name>Fe</name>
        <dbReference type="ChEBI" id="CHEBI:18248"/>
    </ligandPart>
</feature>
<dbReference type="SUPFAM" id="SSF48264">
    <property type="entry name" value="Cytochrome P450"/>
    <property type="match status" value="1"/>
</dbReference>
<dbReference type="CDD" id="cd11063">
    <property type="entry name" value="CYP52"/>
    <property type="match status" value="1"/>
</dbReference>
<protein>
    <recommendedName>
        <fullName evidence="13">Cytochrome P450</fullName>
    </recommendedName>
</protein>
<keyword evidence="3 8" id="KW-0349">Heme</keyword>
<dbReference type="Proteomes" id="UP000008063">
    <property type="component" value="Unassembled WGS sequence"/>
</dbReference>
<reference evidence="12" key="1">
    <citation type="journal article" date="2011" name="Science">
        <title>The plant cell wall-decomposing machinery underlies the functional diversity of forest fungi.</title>
        <authorList>
            <person name="Eastwood D.C."/>
            <person name="Floudas D."/>
            <person name="Binder M."/>
            <person name="Majcherczyk A."/>
            <person name="Schneider P."/>
            <person name="Aerts A."/>
            <person name="Asiegbu F.O."/>
            <person name="Baker S.E."/>
            <person name="Barry K."/>
            <person name="Bendiksby M."/>
            <person name="Blumentritt M."/>
            <person name="Coutinho P.M."/>
            <person name="Cullen D."/>
            <person name="de Vries R.P."/>
            <person name="Gathman A."/>
            <person name="Goodell B."/>
            <person name="Henrissat B."/>
            <person name="Ihrmark K."/>
            <person name="Kauserud H."/>
            <person name="Kohler A."/>
            <person name="LaButti K."/>
            <person name="Lapidus A."/>
            <person name="Lavin J.L."/>
            <person name="Lee Y.-H."/>
            <person name="Lindquist E."/>
            <person name="Lilly W."/>
            <person name="Lucas S."/>
            <person name="Morin E."/>
            <person name="Murat C."/>
            <person name="Oguiza J.A."/>
            <person name="Park J."/>
            <person name="Pisabarro A.G."/>
            <person name="Riley R."/>
            <person name="Rosling A."/>
            <person name="Salamov A."/>
            <person name="Schmidt O."/>
            <person name="Schmutz J."/>
            <person name="Skrede I."/>
            <person name="Stenlid J."/>
            <person name="Wiebenga A."/>
            <person name="Xie X."/>
            <person name="Kuees U."/>
            <person name="Hibbett D.S."/>
            <person name="Hoffmeister D."/>
            <person name="Hoegberg N."/>
            <person name="Martin F."/>
            <person name="Grigoriev I.V."/>
            <person name="Watkinson S.C."/>
        </authorList>
    </citation>
    <scope>NUCLEOTIDE SEQUENCE [LARGE SCALE GENOMIC DNA]</scope>
    <source>
        <strain evidence="12">strain S7.3</strain>
    </source>
</reference>
<keyword evidence="6 8" id="KW-0408">Iron</keyword>
<proteinExistence type="inferred from homology"/>
<dbReference type="Pfam" id="PF00067">
    <property type="entry name" value="p450"/>
    <property type="match status" value="1"/>
</dbReference>
<dbReference type="PANTHER" id="PTHR24287:SF1">
    <property type="entry name" value="P450, PUTATIVE (EUROFUNG)-RELATED"/>
    <property type="match status" value="1"/>
</dbReference>
<comment type="cofactor">
    <cofactor evidence="1 8">
        <name>heme</name>
        <dbReference type="ChEBI" id="CHEBI:30413"/>
    </cofactor>
</comment>
<evidence type="ECO:0000256" key="10">
    <source>
        <dbReference type="SAM" id="Phobius"/>
    </source>
</evidence>
<evidence type="ECO:0008006" key="13">
    <source>
        <dbReference type="Google" id="ProtNLM"/>
    </source>
</evidence>
<keyword evidence="5 9" id="KW-0560">Oxidoreductase</keyword>
<dbReference type="InterPro" id="IPR017972">
    <property type="entry name" value="Cyt_P450_CS"/>
</dbReference>
<evidence type="ECO:0000256" key="5">
    <source>
        <dbReference type="ARBA" id="ARBA00023002"/>
    </source>
</evidence>
<dbReference type="PANTHER" id="PTHR24287">
    <property type="entry name" value="P450, PUTATIVE (EUROFUNG)-RELATED"/>
    <property type="match status" value="1"/>
</dbReference>
<name>F8PEW9_SERL3</name>
<evidence type="ECO:0000256" key="3">
    <source>
        <dbReference type="ARBA" id="ARBA00022617"/>
    </source>
</evidence>
<organism evidence="12">
    <name type="scientific">Serpula lacrymans var. lacrymans (strain S7.3)</name>
    <name type="common">Dry rot fungus</name>
    <dbReference type="NCBI Taxonomy" id="936435"/>
    <lineage>
        <taxon>Eukaryota</taxon>
        <taxon>Fungi</taxon>
        <taxon>Dikarya</taxon>
        <taxon>Basidiomycota</taxon>
        <taxon>Agaricomycotina</taxon>
        <taxon>Agaricomycetes</taxon>
        <taxon>Agaricomycetidae</taxon>
        <taxon>Boletales</taxon>
        <taxon>Coniophorineae</taxon>
        <taxon>Serpulaceae</taxon>
        <taxon>Serpula</taxon>
    </lineage>
</organism>
<evidence type="ECO:0000256" key="7">
    <source>
        <dbReference type="ARBA" id="ARBA00023033"/>
    </source>
</evidence>
<evidence type="ECO:0000256" key="1">
    <source>
        <dbReference type="ARBA" id="ARBA00001971"/>
    </source>
</evidence>
<dbReference type="GO" id="GO:0004497">
    <property type="term" value="F:monooxygenase activity"/>
    <property type="evidence" value="ECO:0007669"/>
    <property type="project" value="UniProtKB-KW"/>
</dbReference>
<dbReference type="OMA" id="EMIPGPT"/>
<evidence type="ECO:0000256" key="9">
    <source>
        <dbReference type="RuleBase" id="RU000461"/>
    </source>
</evidence>
<dbReference type="InterPro" id="IPR047146">
    <property type="entry name" value="Cyt_P450_E_CYP52_fungi"/>
</dbReference>
<keyword evidence="10" id="KW-0812">Transmembrane</keyword>
<evidence type="ECO:0000313" key="11">
    <source>
        <dbReference type="EMBL" id="EGO04180.1"/>
    </source>
</evidence>
<dbReference type="GO" id="GO:0005506">
    <property type="term" value="F:iron ion binding"/>
    <property type="evidence" value="ECO:0007669"/>
    <property type="project" value="InterPro"/>
</dbReference>
<dbReference type="PROSITE" id="PS00086">
    <property type="entry name" value="CYTOCHROME_P450"/>
    <property type="match status" value="1"/>
</dbReference>
<dbReference type="EMBL" id="GL945474">
    <property type="protein sequence ID" value="EGO04180.1"/>
    <property type="molecule type" value="Genomic_DNA"/>
</dbReference>
<dbReference type="Gene3D" id="1.10.630.10">
    <property type="entry name" value="Cytochrome P450"/>
    <property type="match status" value="1"/>
</dbReference>
<dbReference type="STRING" id="936435.F8PEW9"/>
<dbReference type="GO" id="GO:0016705">
    <property type="term" value="F:oxidoreductase activity, acting on paired donors, with incorporation or reduction of molecular oxygen"/>
    <property type="evidence" value="ECO:0007669"/>
    <property type="project" value="InterPro"/>
</dbReference>
<evidence type="ECO:0000256" key="4">
    <source>
        <dbReference type="ARBA" id="ARBA00022723"/>
    </source>
</evidence>
<dbReference type="eggNOG" id="KOG0157">
    <property type="taxonomic scope" value="Eukaryota"/>
</dbReference>
<sequence length="584" mass="66599">MARGLPPGVTYVAQCLPGLLLPPASTFALISIIETLLDVRVSAFQYTCAVLLSLPVAFVLSVQYTAYVNRRGAAARGAVMPPYVQSDKFAGVDLVAAMVHDFKNNHPVDLMNEWSEKYGHTFTIRTFFENKIFTSEPEHVKAILASQFNDFAKGPMRYQLSSLLGEGVFSSDGDVWKFHRSMTRPFFTRDRISHFDIFNRHAEDVIEQIRIRLLEGYPIDFQDAIRRFTLDSATEFLFGKDVKSLSAGLPYPPNSPLDIVKSHPANDFAEAFGDAQMASALRSRYGGKWPLAEFWKDKVHTYMDVIDEFVNPIIAEALEKKKAMQSSSGNDLKGNFDREVKECLWIFVDLKMLKDETLNIMIAGGDTTASTLSFMIYQLSQNPRILDRLREEIINKVGLTDRPTYDDIRDMKYLRAVINETLRLHPAVPSNIRVSTRDTTLPSNNGGHILSSLWSYRINYSVLLMHRRKDLWGPDAQDFDPDRFIDERLHKYLTANPFIFIPFNAGPRICLGQQFAYNQISFFLIRFLQKFSSITLATDEQFAPPSHWAGASDRKSIEKIYPKYHLTMYVHGGVWVRLEEAVHE</sequence>